<evidence type="ECO:0000259" key="1">
    <source>
        <dbReference type="PROSITE" id="PS51186"/>
    </source>
</evidence>
<accession>A0ABT6XGM7</accession>
<dbReference type="Proteomes" id="UP001321580">
    <property type="component" value="Unassembled WGS sequence"/>
</dbReference>
<dbReference type="SUPFAM" id="SSF55729">
    <property type="entry name" value="Acyl-CoA N-acyltransferases (Nat)"/>
    <property type="match status" value="1"/>
</dbReference>
<dbReference type="InterPro" id="IPR016181">
    <property type="entry name" value="Acyl_CoA_acyltransferase"/>
</dbReference>
<dbReference type="InterPro" id="IPR053144">
    <property type="entry name" value="Acetyltransferase_Butenolide"/>
</dbReference>
<reference evidence="2 3" key="1">
    <citation type="submission" date="2023-05" db="EMBL/GenBank/DDBJ databases">
        <title>Lysobacter sp. strain LF1 Genome sequencing and assembly.</title>
        <authorList>
            <person name="Jung Y."/>
        </authorList>
    </citation>
    <scope>NUCLEOTIDE SEQUENCE [LARGE SCALE GENOMIC DNA]</scope>
    <source>
        <strain evidence="2 3">LF1</strain>
    </source>
</reference>
<dbReference type="CDD" id="cd04301">
    <property type="entry name" value="NAT_SF"/>
    <property type="match status" value="1"/>
</dbReference>
<dbReference type="Gene3D" id="3.40.630.30">
    <property type="match status" value="1"/>
</dbReference>
<organism evidence="2 3">
    <name type="scientific">Lysobacter stagni</name>
    <dbReference type="NCBI Taxonomy" id="3045172"/>
    <lineage>
        <taxon>Bacteria</taxon>
        <taxon>Pseudomonadati</taxon>
        <taxon>Pseudomonadota</taxon>
        <taxon>Gammaproteobacteria</taxon>
        <taxon>Lysobacterales</taxon>
        <taxon>Lysobacteraceae</taxon>
        <taxon>Lysobacter</taxon>
    </lineage>
</organism>
<evidence type="ECO:0000313" key="2">
    <source>
        <dbReference type="EMBL" id="MDI9239209.1"/>
    </source>
</evidence>
<dbReference type="Pfam" id="PF13508">
    <property type="entry name" value="Acetyltransf_7"/>
    <property type="match status" value="1"/>
</dbReference>
<evidence type="ECO:0000313" key="3">
    <source>
        <dbReference type="Proteomes" id="UP001321580"/>
    </source>
</evidence>
<dbReference type="PROSITE" id="PS51186">
    <property type="entry name" value="GNAT"/>
    <property type="match status" value="1"/>
</dbReference>
<dbReference type="PANTHER" id="PTHR43233">
    <property type="entry name" value="FAMILY N-ACETYLTRANSFERASE, PUTATIVE (AFU_ORTHOLOGUE AFUA_6G03350)-RELATED"/>
    <property type="match status" value="1"/>
</dbReference>
<proteinExistence type="predicted"/>
<comment type="caution">
    <text evidence="2">The sequence shown here is derived from an EMBL/GenBank/DDBJ whole genome shotgun (WGS) entry which is preliminary data.</text>
</comment>
<feature type="domain" description="N-acetyltransferase" evidence="1">
    <location>
        <begin position="3"/>
        <end position="145"/>
    </location>
</feature>
<protein>
    <submittedName>
        <fullName evidence="2">GNAT family N-acetyltransferase</fullName>
    </submittedName>
</protein>
<dbReference type="EMBL" id="JASGBI010000001">
    <property type="protein sequence ID" value="MDI9239209.1"/>
    <property type="molecule type" value="Genomic_DNA"/>
</dbReference>
<name>A0ABT6XGM7_9GAMM</name>
<gene>
    <name evidence="2" type="ORF">QLQ15_09830</name>
</gene>
<keyword evidence="3" id="KW-1185">Reference proteome</keyword>
<dbReference type="RefSeq" id="WP_283212611.1">
    <property type="nucleotide sequence ID" value="NZ_JASGBI010000001.1"/>
</dbReference>
<sequence length="145" mass="15605">MSSTVELLERFPDAEDYCRLRADAGMATRTIEAARRGLANTLYGVSVVREGEVIGMGRIIGDGGCFFVVVDIAVAPEHQGQGLGKRIMGALDAWLRANAPPSAVVSLVADGEAKHLYAKYGFVETTPHSVNMEYQVDPADARPPR</sequence>
<dbReference type="InterPro" id="IPR000182">
    <property type="entry name" value="GNAT_dom"/>
</dbReference>
<dbReference type="PANTHER" id="PTHR43233:SF1">
    <property type="entry name" value="FAMILY N-ACETYLTRANSFERASE, PUTATIVE (AFU_ORTHOLOGUE AFUA_6G03350)-RELATED"/>
    <property type="match status" value="1"/>
</dbReference>